<accession>A0A2T6B229</accession>
<proteinExistence type="predicted"/>
<evidence type="ECO:0000313" key="2">
    <source>
        <dbReference type="Proteomes" id="UP000244224"/>
    </source>
</evidence>
<protein>
    <submittedName>
        <fullName evidence="1">2-haloacid dehalogenase</fullName>
    </submittedName>
</protein>
<dbReference type="SFLD" id="SFLDS00003">
    <property type="entry name" value="Haloacid_Dehalogenase"/>
    <property type="match status" value="1"/>
</dbReference>
<keyword evidence="2" id="KW-1185">Reference proteome</keyword>
<evidence type="ECO:0000313" key="1">
    <source>
        <dbReference type="EMBL" id="PTX50092.1"/>
    </source>
</evidence>
<dbReference type="NCBIfam" id="TIGR01509">
    <property type="entry name" value="HAD-SF-IA-v3"/>
    <property type="match status" value="1"/>
</dbReference>
<name>A0A2T6B229_9RHOB</name>
<organism evidence="1 2">
    <name type="scientific">Gemmobacter caeni</name>
    <dbReference type="NCBI Taxonomy" id="589035"/>
    <lineage>
        <taxon>Bacteria</taxon>
        <taxon>Pseudomonadati</taxon>
        <taxon>Pseudomonadota</taxon>
        <taxon>Alphaproteobacteria</taxon>
        <taxon>Rhodobacterales</taxon>
        <taxon>Paracoccaceae</taxon>
        <taxon>Gemmobacter</taxon>
    </lineage>
</organism>
<dbReference type="SUPFAM" id="SSF56784">
    <property type="entry name" value="HAD-like"/>
    <property type="match status" value="1"/>
</dbReference>
<dbReference type="OrthoDB" id="9807742at2"/>
<dbReference type="InterPro" id="IPR036412">
    <property type="entry name" value="HAD-like_sf"/>
</dbReference>
<dbReference type="Gene3D" id="3.40.50.1000">
    <property type="entry name" value="HAD superfamily/HAD-like"/>
    <property type="match status" value="1"/>
</dbReference>
<dbReference type="Pfam" id="PF00702">
    <property type="entry name" value="Hydrolase"/>
    <property type="match status" value="1"/>
</dbReference>
<dbReference type="InterPro" id="IPR006439">
    <property type="entry name" value="HAD-SF_hydro_IA"/>
</dbReference>
<dbReference type="InterPro" id="IPR023214">
    <property type="entry name" value="HAD_sf"/>
</dbReference>
<sequence length="208" mass="23794">MTAPQAVIFDIGNVLLEWNPERFYDWQIGRAQREALFAEVDLHAMNEAIDAGAPFRDTIYDLADRTPDWADEIRMWHDNWLDMASPRIDGSVTLLRALRSRGVAVFALTNFGIGSFDYAKTRYDFLSEFDRAYVSGHLGVTKPDPRIYERVEADCGLPPGALLFTDDREANIAVALQRGWRCHLFERWQGWARRLVTEGLLNEKEAGL</sequence>
<dbReference type="EMBL" id="QBKP01000006">
    <property type="protein sequence ID" value="PTX50092.1"/>
    <property type="molecule type" value="Genomic_DNA"/>
</dbReference>
<dbReference type="InterPro" id="IPR023198">
    <property type="entry name" value="PGP-like_dom2"/>
</dbReference>
<dbReference type="AlphaFoldDB" id="A0A2T6B229"/>
<dbReference type="Gene3D" id="1.10.150.240">
    <property type="entry name" value="Putative phosphatase, domain 2"/>
    <property type="match status" value="1"/>
</dbReference>
<dbReference type="RefSeq" id="WP_108128999.1">
    <property type="nucleotide sequence ID" value="NZ_QBKP01000006.1"/>
</dbReference>
<gene>
    <name evidence="1" type="ORF">C8N34_106274</name>
</gene>
<dbReference type="PANTHER" id="PTHR43611">
    <property type="entry name" value="ALPHA-D-GLUCOSE 1-PHOSPHATE PHOSPHATASE"/>
    <property type="match status" value="1"/>
</dbReference>
<comment type="caution">
    <text evidence="1">The sequence shown here is derived from an EMBL/GenBank/DDBJ whole genome shotgun (WGS) entry which is preliminary data.</text>
</comment>
<dbReference type="Proteomes" id="UP000244224">
    <property type="component" value="Unassembled WGS sequence"/>
</dbReference>
<reference evidence="1 2" key="1">
    <citation type="submission" date="2018-04" db="EMBL/GenBank/DDBJ databases">
        <title>Genomic Encyclopedia of Archaeal and Bacterial Type Strains, Phase II (KMG-II): from individual species to whole genera.</title>
        <authorList>
            <person name="Goeker M."/>
        </authorList>
    </citation>
    <scope>NUCLEOTIDE SEQUENCE [LARGE SCALE GENOMIC DNA]</scope>
    <source>
        <strain evidence="1 2">DSM 21823</strain>
    </source>
</reference>
<dbReference type="PANTHER" id="PTHR43611:SF3">
    <property type="entry name" value="FLAVIN MONONUCLEOTIDE HYDROLASE 1, CHLOROPLATIC"/>
    <property type="match status" value="1"/>
</dbReference>
<dbReference type="SFLD" id="SFLDG01129">
    <property type="entry name" value="C1.5:_HAD__Beta-PGM__Phosphata"/>
    <property type="match status" value="1"/>
</dbReference>
<dbReference type="CDD" id="cd02603">
    <property type="entry name" value="HAD_sEH-N_like"/>
    <property type="match status" value="1"/>
</dbReference>